<dbReference type="Proteomes" id="UP000256838">
    <property type="component" value="Unassembled WGS sequence"/>
</dbReference>
<evidence type="ECO:0000259" key="1">
    <source>
        <dbReference type="Pfam" id="PF20282"/>
    </source>
</evidence>
<protein>
    <recommendedName>
        <fullName evidence="1">ABC-three component systems C-terminal domain-containing protein</fullName>
    </recommendedName>
</protein>
<proteinExistence type="predicted"/>
<keyword evidence="3" id="KW-1185">Reference proteome</keyword>
<comment type="caution">
    <text evidence="2">The sequence shown here is derived from an EMBL/GenBank/DDBJ whole genome shotgun (WGS) entry which is preliminary data.</text>
</comment>
<evidence type="ECO:0000313" key="2">
    <source>
        <dbReference type="EMBL" id="RDU97840.1"/>
    </source>
</evidence>
<dbReference type="OrthoDB" id="3242664at2"/>
<dbReference type="InterPro" id="IPR046914">
    <property type="entry name" value="ABC-3C_CTD6"/>
</dbReference>
<feature type="domain" description="ABC-three component systems C-terminal" evidence="1">
    <location>
        <begin position="232"/>
        <end position="359"/>
    </location>
</feature>
<dbReference type="EMBL" id="QRGA01000008">
    <property type="protein sequence ID" value="RDU97840.1"/>
    <property type="molecule type" value="Genomic_DNA"/>
</dbReference>
<gene>
    <name evidence="2" type="ORF">DWV00_14890</name>
</gene>
<name>A0A3D8JY84_9BURK</name>
<organism evidence="2 3">
    <name type="scientific">Trinickia dinghuensis</name>
    <dbReference type="NCBI Taxonomy" id="2291023"/>
    <lineage>
        <taxon>Bacteria</taxon>
        <taxon>Pseudomonadati</taxon>
        <taxon>Pseudomonadota</taxon>
        <taxon>Betaproteobacteria</taxon>
        <taxon>Burkholderiales</taxon>
        <taxon>Burkholderiaceae</taxon>
        <taxon>Trinickia</taxon>
    </lineage>
</organism>
<dbReference type="Pfam" id="PF20282">
    <property type="entry name" value="CTD6"/>
    <property type="match status" value="1"/>
</dbReference>
<dbReference type="RefSeq" id="WP_115534367.1">
    <property type="nucleotide sequence ID" value="NZ_QRGA01000008.1"/>
</dbReference>
<evidence type="ECO:0000313" key="3">
    <source>
        <dbReference type="Proteomes" id="UP000256838"/>
    </source>
</evidence>
<dbReference type="AlphaFoldDB" id="A0A3D8JY84"/>
<sequence length="362" mass="40431">MTTSWKDIAAPGGPVGKVTASQVIHGPSIPPQQRLLTYSPDQWEDFVHEWVHYCLKQSYTQVQRFSGSGDMGIDVVGFVDDQRLKGVWDNYQCKHYDHGLTPGDVWPEFGKIIWYSFKGEYAIPRHYFFVSPWGAGTKLSRLLSDAAKLREELIANWDKNVKGAITSTQEISLDSALRAYVDTFDFSIFAAKTSLQLVDDHRTTPVHAARFGGGLPPRPIAGKPPADVASAESRYVTQLLSAYGEHTGTPIADPSGLAQPKLKEHFRRQREAFYEAESLRVFARDTVPSGTFESLQDDIYDGVIDTHDADHVDGFQKVCAVTKAAREMQITANALISCTNPKDRDGICHQLVNEERLQWARS</sequence>
<reference evidence="2 3" key="1">
    <citation type="submission" date="2018-08" db="EMBL/GenBank/DDBJ databases">
        <title>Paraburkholderia sp. DHOM06 isolated from forest soil.</title>
        <authorList>
            <person name="Gao Z.-H."/>
            <person name="Qiu L.-H."/>
        </authorList>
    </citation>
    <scope>NUCLEOTIDE SEQUENCE [LARGE SCALE GENOMIC DNA]</scope>
    <source>
        <strain evidence="2 3">DHOM06</strain>
    </source>
</reference>
<accession>A0A3D8JY84</accession>